<name>A0A0P6XN29_9CHLR</name>
<accession>A0A0P6XN29</accession>
<keyword evidence="3" id="KW-1185">Reference proteome</keyword>
<dbReference type="AlphaFoldDB" id="A0A0P6XN29"/>
<comment type="caution">
    <text evidence="2">The sequence shown here is derived from an EMBL/GenBank/DDBJ whole genome shotgun (WGS) entry which is preliminary data.</text>
</comment>
<dbReference type="STRING" id="229920.ADM99_04000"/>
<evidence type="ECO:0000313" key="2">
    <source>
        <dbReference type="EMBL" id="KPL73382.1"/>
    </source>
</evidence>
<sequence>MNEQIHDYVVSKISSAASDDDIIYSICQEKGFNWEEASQLVEQVKEEHNDDIATRQAPIKMFLSIVFFILGIVLVIGPILYLWNMLDMLRVLSEFLNGRGGTQSAIKLLQSRCLLLNWYELPSWFSLIALGAAIFAANIQYIQEFWRQLLPGQD</sequence>
<evidence type="ECO:0000313" key="3">
    <source>
        <dbReference type="Proteomes" id="UP000050430"/>
    </source>
</evidence>
<feature type="transmembrane region" description="Helical" evidence="1">
    <location>
        <begin position="124"/>
        <end position="142"/>
    </location>
</feature>
<evidence type="ECO:0000256" key="1">
    <source>
        <dbReference type="SAM" id="Phobius"/>
    </source>
</evidence>
<keyword evidence="1" id="KW-0472">Membrane</keyword>
<feature type="transmembrane region" description="Helical" evidence="1">
    <location>
        <begin position="62"/>
        <end position="83"/>
    </location>
</feature>
<gene>
    <name evidence="2" type="ORF">ADM99_04000</name>
</gene>
<keyword evidence="1" id="KW-1133">Transmembrane helix</keyword>
<organism evidence="2 3">
    <name type="scientific">Leptolinea tardivitalis</name>
    <dbReference type="NCBI Taxonomy" id="229920"/>
    <lineage>
        <taxon>Bacteria</taxon>
        <taxon>Bacillati</taxon>
        <taxon>Chloroflexota</taxon>
        <taxon>Anaerolineae</taxon>
        <taxon>Anaerolineales</taxon>
        <taxon>Anaerolineaceae</taxon>
        <taxon>Leptolinea</taxon>
    </lineage>
</organism>
<dbReference type="RefSeq" id="WP_062421802.1">
    <property type="nucleotide sequence ID" value="NZ_BBYA01000009.1"/>
</dbReference>
<protein>
    <submittedName>
        <fullName evidence="2">Uncharacterized protein</fullName>
    </submittedName>
</protein>
<dbReference type="Proteomes" id="UP000050430">
    <property type="component" value="Unassembled WGS sequence"/>
</dbReference>
<dbReference type="EMBL" id="LGCK01000006">
    <property type="protein sequence ID" value="KPL73382.1"/>
    <property type="molecule type" value="Genomic_DNA"/>
</dbReference>
<proteinExistence type="predicted"/>
<reference evidence="2 3" key="1">
    <citation type="submission" date="2015-07" db="EMBL/GenBank/DDBJ databases">
        <title>Genome sequence of Leptolinea tardivitalis DSM 16556.</title>
        <authorList>
            <person name="Hemp J."/>
            <person name="Ward L.M."/>
            <person name="Pace L.A."/>
            <person name="Fischer W.W."/>
        </authorList>
    </citation>
    <scope>NUCLEOTIDE SEQUENCE [LARGE SCALE GENOMIC DNA]</scope>
    <source>
        <strain evidence="2 3">YMTK-2</strain>
    </source>
</reference>
<keyword evidence="1" id="KW-0812">Transmembrane</keyword>